<sequence length="68" mass="7563">MITYKLSFRTHNLTTFFSRDSSGNHFLRKPVFSGFGRATGGSSCKDQEKKGLEKNIAADSAISFLKKT</sequence>
<reference evidence="1 2" key="1">
    <citation type="submission" date="2020-02" db="EMBL/GenBank/DDBJ databases">
        <authorList>
            <person name="Criscuolo A."/>
        </authorList>
    </citation>
    <scope>NUCLEOTIDE SEQUENCE [LARGE SCALE GENOMIC DNA]</scope>
    <source>
        <strain evidence="1">CIP105534</strain>
    </source>
</reference>
<evidence type="ECO:0000313" key="1">
    <source>
        <dbReference type="EMBL" id="CAA9203095.1"/>
    </source>
</evidence>
<dbReference type="AlphaFoldDB" id="A0A6J4GW59"/>
<accession>A0A6J4GW59</accession>
<dbReference type="EMBL" id="CADCSU010000174">
    <property type="protein sequence ID" value="CAA9203095.1"/>
    <property type="molecule type" value="Genomic_DNA"/>
</dbReference>
<proteinExistence type="predicted"/>
<keyword evidence="2" id="KW-1185">Reference proteome</keyword>
<gene>
    <name evidence="1" type="ORF">FLA105534_04420</name>
</gene>
<protein>
    <submittedName>
        <fullName evidence="1">Uncharacterized protein</fullName>
    </submittedName>
</protein>
<evidence type="ECO:0000313" key="2">
    <source>
        <dbReference type="Proteomes" id="UP000479938"/>
    </source>
</evidence>
<name>A0A6J4GW59_9FLAO</name>
<organism evidence="1 2">
    <name type="scientific">Flavobacterium bizetiae</name>
    <dbReference type="NCBI Taxonomy" id="2704140"/>
    <lineage>
        <taxon>Bacteria</taxon>
        <taxon>Pseudomonadati</taxon>
        <taxon>Bacteroidota</taxon>
        <taxon>Flavobacteriia</taxon>
        <taxon>Flavobacteriales</taxon>
        <taxon>Flavobacteriaceae</taxon>
        <taxon>Flavobacterium</taxon>
    </lineage>
</organism>
<dbReference type="Proteomes" id="UP000479938">
    <property type="component" value="Unassembled WGS sequence"/>
</dbReference>